<keyword evidence="2" id="KW-1185">Reference proteome</keyword>
<comment type="caution">
    <text evidence="1">The sequence shown here is derived from an EMBL/GenBank/DDBJ whole genome shotgun (WGS) entry which is preliminary data.</text>
</comment>
<organism evidence="1 2">
    <name type="scientific">Pelagomonas calceolata</name>
    <dbReference type="NCBI Taxonomy" id="35677"/>
    <lineage>
        <taxon>Eukaryota</taxon>
        <taxon>Sar</taxon>
        <taxon>Stramenopiles</taxon>
        <taxon>Ochrophyta</taxon>
        <taxon>Pelagophyceae</taxon>
        <taxon>Pelagomonadales</taxon>
        <taxon>Pelagomonadaceae</taxon>
        <taxon>Pelagomonas</taxon>
    </lineage>
</organism>
<reference evidence="1" key="1">
    <citation type="submission" date="2021-11" db="EMBL/GenBank/DDBJ databases">
        <authorList>
            <consortium name="Genoscope - CEA"/>
            <person name="William W."/>
        </authorList>
    </citation>
    <scope>NUCLEOTIDE SEQUENCE</scope>
</reference>
<protein>
    <submittedName>
        <fullName evidence="1">Uncharacterized protein</fullName>
    </submittedName>
</protein>
<gene>
    <name evidence="1" type="ORF">PECAL_1P01250</name>
</gene>
<evidence type="ECO:0000313" key="1">
    <source>
        <dbReference type="EMBL" id="CAH0363790.1"/>
    </source>
</evidence>
<dbReference type="Proteomes" id="UP000789595">
    <property type="component" value="Unassembled WGS sequence"/>
</dbReference>
<accession>A0A8J2WSI4</accession>
<sequence length="384" mass="43900">MAFSSPYLAAAQAKSFGVVKTAPPPSPSGTGILVPADAADQYPESFDKTFKQTLVKTIDGFDEQAYRERYADCELDEHTTEVHRVESAPVVKAGAVQKLFSKPRRRAEILSWHLRRQGKWQDAKKFDATLNAVRKPPKEDPMLKERSRFWRRHAPPRFKLEAISATQDRRDLHRDPPVLTWGTEHEAMQRDASPRIKEAYRQKAAERDRQMAIREAEELLRDACDSRDADSVDHALRQAKHVGVPRDSEAYELAKFVQKDLVRQRAYDEKQALLKRDKQEVENVGKYLWKARHYTDPTCFGTDDDIVRSAREAQMDLADGSVSTIKSNVNPKKLPPAIKPHAETFHPQRVRHHYTPGSPTVTVERAGAVVCKRATPHRARRRYP</sequence>
<name>A0A8J2WSI4_9STRA</name>
<evidence type="ECO:0000313" key="2">
    <source>
        <dbReference type="Proteomes" id="UP000789595"/>
    </source>
</evidence>
<proteinExistence type="predicted"/>
<dbReference type="EMBL" id="CAKKNE010000001">
    <property type="protein sequence ID" value="CAH0363790.1"/>
    <property type="molecule type" value="Genomic_DNA"/>
</dbReference>
<dbReference type="AlphaFoldDB" id="A0A8J2WSI4"/>